<dbReference type="Proteomes" id="UP000789405">
    <property type="component" value="Unassembled WGS sequence"/>
</dbReference>
<keyword evidence="2" id="KW-1185">Reference proteome</keyword>
<gene>
    <name evidence="1" type="ORF">DERYTH_LOCUS11669</name>
</gene>
<name>A0A9N9HGH2_9GLOM</name>
<dbReference type="EMBL" id="CAJVPY010007317">
    <property type="protein sequence ID" value="CAG8678709.1"/>
    <property type="molecule type" value="Genomic_DNA"/>
</dbReference>
<proteinExistence type="predicted"/>
<protein>
    <submittedName>
        <fullName evidence="1">17623_t:CDS:1</fullName>
    </submittedName>
</protein>
<reference evidence="1" key="1">
    <citation type="submission" date="2021-06" db="EMBL/GenBank/DDBJ databases">
        <authorList>
            <person name="Kallberg Y."/>
            <person name="Tangrot J."/>
            <person name="Rosling A."/>
        </authorList>
    </citation>
    <scope>NUCLEOTIDE SEQUENCE</scope>
    <source>
        <strain evidence="1">MA453B</strain>
    </source>
</reference>
<evidence type="ECO:0000313" key="1">
    <source>
        <dbReference type="EMBL" id="CAG8678709.1"/>
    </source>
</evidence>
<sequence>NVDGKKVNGVWDKTINLLSGNPFSERHQIFKFIIRSVYDASFLSENKIIYLLERLQNADDNLLTKKLKI</sequence>
<comment type="caution">
    <text evidence="1">The sequence shown here is derived from an EMBL/GenBank/DDBJ whole genome shotgun (WGS) entry which is preliminary data.</text>
</comment>
<accession>A0A9N9HGH2</accession>
<evidence type="ECO:0000313" key="2">
    <source>
        <dbReference type="Proteomes" id="UP000789405"/>
    </source>
</evidence>
<organism evidence="1 2">
    <name type="scientific">Dentiscutata erythropus</name>
    <dbReference type="NCBI Taxonomy" id="1348616"/>
    <lineage>
        <taxon>Eukaryota</taxon>
        <taxon>Fungi</taxon>
        <taxon>Fungi incertae sedis</taxon>
        <taxon>Mucoromycota</taxon>
        <taxon>Glomeromycotina</taxon>
        <taxon>Glomeromycetes</taxon>
        <taxon>Diversisporales</taxon>
        <taxon>Gigasporaceae</taxon>
        <taxon>Dentiscutata</taxon>
    </lineage>
</organism>
<feature type="non-terminal residue" evidence="1">
    <location>
        <position position="1"/>
    </location>
</feature>
<dbReference type="AlphaFoldDB" id="A0A9N9HGH2"/>